<dbReference type="Pfam" id="PF12802">
    <property type="entry name" value="MarR_2"/>
    <property type="match status" value="1"/>
</dbReference>
<name>A0ABS1NHT4_9ACTN</name>
<organism evidence="2 3">
    <name type="scientific">Streptomyces coffeae</name>
    <dbReference type="NCBI Taxonomy" id="621382"/>
    <lineage>
        <taxon>Bacteria</taxon>
        <taxon>Bacillati</taxon>
        <taxon>Actinomycetota</taxon>
        <taxon>Actinomycetes</taxon>
        <taxon>Kitasatosporales</taxon>
        <taxon>Streptomycetaceae</taxon>
        <taxon>Streptomyces</taxon>
    </lineage>
</organism>
<evidence type="ECO:0000313" key="3">
    <source>
        <dbReference type="Proteomes" id="UP000634229"/>
    </source>
</evidence>
<dbReference type="PANTHER" id="PTHR33164:SF57">
    <property type="entry name" value="MARR-FAMILY TRANSCRIPTIONAL REGULATOR"/>
    <property type="match status" value="1"/>
</dbReference>
<dbReference type="PROSITE" id="PS50995">
    <property type="entry name" value="HTH_MARR_2"/>
    <property type="match status" value="1"/>
</dbReference>
<dbReference type="Proteomes" id="UP000634229">
    <property type="component" value="Unassembled WGS sequence"/>
</dbReference>
<dbReference type="SMART" id="SM00347">
    <property type="entry name" value="HTH_MARR"/>
    <property type="match status" value="1"/>
</dbReference>
<feature type="domain" description="HTH marR-type" evidence="1">
    <location>
        <begin position="9"/>
        <end position="146"/>
    </location>
</feature>
<dbReference type="EMBL" id="JAERRF010000014">
    <property type="protein sequence ID" value="MBL1099664.1"/>
    <property type="molecule type" value="Genomic_DNA"/>
</dbReference>
<dbReference type="InterPro" id="IPR036390">
    <property type="entry name" value="WH_DNA-bd_sf"/>
</dbReference>
<dbReference type="RefSeq" id="WP_201877143.1">
    <property type="nucleotide sequence ID" value="NZ_JAERRF010000014.1"/>
</dbReference>
<dbReference type="SUPFAM" id="SSF46785">
    <property type="entry name" value="Winged helix' DNA-binding domain"/>
    <property type="match status" value="1"/>
</dbReference>
<dbReference type="InterPro" id="IPR000835">
    <property type="entry name" value="HTH_MarR-typ"/>
</dbReference>
<accession>A0ABS1NHT4</accession>
<evidence type="ECO:0000313" key="2">
    <source>
        <dbReference type="EMBL" id="MBL1099664.1"/>
    </source>
</evidence>
<dbReference type="PANTHER" id="PTHR33164">
    <property type="entry name" value="TRANSCRIPTIONAL REGULATOR, MARR FAMILY"/>
    <property type="match status" value="1"/>
</dbReference>
<dbReference type="InterPro" id="IPR039422">
    <property type="entry name" value="MarR/SlyA-like"/>
</dbReference>
<protein>
    <submittedName>
        <fullName evidence="2">MarR family transcriptional regulator</fullName>
    </submittedName>
</protein>
<dbReference type="InterPro" id="IPR036388">
    <property type="entry name" value="WH-like_DNA-bd_sf"/>
</dbReference>
<dbReference type="PRINTS" id="PR00598">
    <property type="entry name" value="HTHMARR"/>
</dbReference>
<sequence length="161" mass="17554">MVPNDDDPLAAVLPHLTQLSNALNRGTLFERTVAAAGITLERPALAVLGVLRMADQPLRIGEIATRMQVAGPHATRQVQGLEQRGLVHRVADPHDQRARLIALTPEGTATADRYMRTLLSWFTAAMADWPTRDREELGRLLGRMVEDVTAHLASAEAPEGP</sequence>
<evidence type="ECO:0000259" key="1">
    <source>
        <dbReference type="PROSITE" id="PS50995"/>
    </source>
</evidence>
<dbReference type="Gene3D" id="1.10.10.10">
    <property type="entry name" value="Winged helix-like DNA-binding domain superfamily/Winged helix DNA-binding domain"/>
    <property type="match status" value="1"/>
</dbReference>
<proteinExistence type="predicted"/>
<gene>
    <name evidence="2" type="ORF">JK363_23935</name>
</gene>
<keyword evidence="3" id="KW-1185">Reference proteome</keyword>
<reference evidence="2 3" key="1">
    <citation type="submission" date="2021-01" db="EMBL/GenBank/DDBJ databases">
        <title>WGS of actinomycetes isolated from Thailand.</title>
        <authorList>
            <person name="Thawai C."/>
        </authorList>
    </citation>
    <scope>NUCLEOTIDE SEQUENCE [LARGE SCALE GENOMIC DNA]</scope>
    <source>
        <strain evidence="2 3">CA1R205</strain>
    </source>
</reference>
<comment type="caution">
    <text evidence="2">The sequence shown here is derived from an EMBL/GenBank/DDBJ whole genome shotgun (WGS) entry which is preliminary data.</text>
</comment>